<dbReference type="PROSITE" id="PS50983">
    <property type="entry name" value="FE_B12_PBP"/>
    <property type="match status" value="1"/>
</dbReference>
<reference evidence="7 8" key="1">
    <citation type="submission" date="2019-07" db="EMBL/GenBank/DDBJ databases">
        <title>Rhodococcus cavernicolus sp. nov., isolated from a cave.</title>
        <authorList>
            <person name="Lee S.D."/>
        </authorList>
    </citation>
    <scope>NUCLEOTIDE SEQUENCE [LARGE SCALE GENOMIC DNA]</scope>
    <source>
        <strain evidence="7 8">C1-24</strain>
    </source>
</reference>
<organism evidence="7 8">
    <name type="scientific">Antrihabitans cavernicola</name>
    <dbReference type="NCBI Taxonomy" id="2495913"/>
    <lineage>
        <taxon>Bacteria</taxon>
        <taxon>Bacillati</taxon>
        <taxon>Actinomycetota</taxon>
        <taxon>Actinomycetes</taxon>
        <taxon>Mycobacteriales</taxon>
        <taxon>Nocardiaceae</taxon>
        <taxon>Antrihabitans</taxon>
    </lineage>
</organism>
<evidence type="ECO:0000256" key="5">
    <source>
        <dbReference type="SAM" id="SignalP"/>
    </source>
</evidence>
<dbReference type="Pfam" id="PF01497">
    <property type="entry name" value="Peripla_BP_2"/>
    <property type="match status" value="1"/>
</dbReference>
<keyword evidence="4 5" id="KW-0732">Signal</keyword>
<evidence type="ECO:0000256" key="2">
    <source>
        <dbReference type="ARBA" id="ARBA00008814"/>
    </source>
</evidence>
<dbReference type="InterPro" id="IPR051313">
    <property type="entry name" value="Bact_iron-sidero_bind"/>
</dbReference>
<dbReference type="PANTHER" id="PTHR30532:SF24">
    <property type="entry name" value="FERRIC ENTEROBACTIN-BINDING PERIPLASMIC PROTEIN FEPB"/>
    <property type="match status" value="1"/>
</dbReference>
<dbReference type="PANTHER" id="PTHR30532">
    <property type="entry name" value="IRON III DICITRATE-BINDING PERIPLASMIC PROTEIN"/>
    <property type="match status" value="1"/>
</dbReference>
<dbReference type="RefSeq" id="WP_149432072.1">
    <property type="nucleotide sequence ID" value="NZ_VLNY01000011.1"/>
</dbReference>
<evidence type="ECO:0000256" key="4">
    <source>
        <dbReference type="ARBA" id="ARBA00022729"/>
    </source>
</evidence>
<comment type="caution">
    <text evidence="7">The sequence shown here is derived from an EMBL/GenBank/DDBJ whole genome shotgun (WGS) entry which is preliminary data.</text>
</comment>
<gene>
    <name evidence="7" type="ORF">FOY51_20300</name>
</gene>
<feature type="domain" description="Fe/B12 periplasmic-binding" evidence="6">
    <location>
        <begin position="62"/>
        <end position="329"/>
    </location>
</feature>
<proteinExistence type="inferred from homology"/>
<dbReference type="AlphaFoldDB" id="A0A5A7S7R4"/>
<evidence type="ECO:0000256" key="1">
    <source>
        <dbReference type="ARBA" id="ARBA00004196"/>
    </source>
</evidence>
<evidence type="ECO:0000313" key="8">
    <source>
        <dbReference type="Proteomes" id="UP000322244"/>
    </source>
</evidence>
<dbReference type="EMBL" id="VLNY01000011">
    <property type="protein sequence ID" value="KAA0021239.1"/>
    <property type="molecule type" value="Genomic_DNA"/>
</dbReference>
<keyword evidence="3" id="KW-0813">Transport</keyword>
<feature type="chain" id="PRO_5022994910" evidence="5">
    <location>
        <begin position="29"/>
        <end position="330"/>
    </location>
</feature>
<dbReference type="Gene3D" id="3.40.50.1980">
    <property type="entry name" value="Nitrogenase molybdenum iron protein domain"/>
    <property type="match status" value="2"/>
</dbReference>
<dbReference type="GO" id="GO:1901678">
    <property type="term" value="P:iron coordination entity transport"/>
    <property type="evidence" value="ECO:0007669"/>
    <property type="project" value="UniProtKB-ARBA"/>
</dbReference>
<dbReference type="OrthoDB" id="1846031at2"/>
<evidence type="ECO:0000259" key="6">
    <source>
        <dbReference type="PROSITE" id="PS50983"/>
    </source>
</evidence>
<keyword evidence="8" id="KW-1185">Reference proteome</keyword>
<evidence type="ECO:0000256" key="3">
    <source>
        <dbReference type="ARBA" id="ARBA00022448"/>
    </source>
</evidence>
<evidence type="ECO:0000313" key="7">
    <source>
        <dbReference type="EMBL" id="KAA0021239.1"/>
    </source>
</evidence>
<dbReference type="SUPFAM" id="SSF53807">
    <property type="entry name" value="Helical backbone' metal receptor"/>
    <property type="match status" value="1"/>
</dbReference>
<name>A0A5A7S7R4_9NOCA</name>
<feature type="signal peptide" evidence="5">
    <location>
        <begin position="1"/>
        <end position="28"/>
    </location>
</feature>
<dbReference type="InterPro" id="IPR002491">
    <property type="entry name" value="ABC_transptr_periplasmic_BD"/>
</dbReference>
<comment type="subcellular location">
    <subcellularLocation>
        <location evidence="1">Cell envelope</location>
    </subcellularLocation>
</comment>
<dbReference type="GO" id="GO:0030288">
    <property type="term" value="C:outer membrane-bounded periplasmic space"/>
    <property type="evidence" value="ECO:0007669"/>
    <property type="project" value="TreeGrafter"/>
</dbReference>
<dbReference type="Proteomes" id="UP000322244">
    <property type="component" value="Unassembled WGS sequence"/>
</dbReference>
<accession>A0A5A7S7R4</accession>
<sequence>MRTRTTNTRGVRRCALALLATVAVLAPAACGSDSTDAKQESTETVSIKHSLGTTNIEGTPQRVVTIGSQWLDAAQALGVKPVGYVDTVSAMSGGTPAPWEPASLKESKALDAQGDLVEQVAALNPDLILVPGFLVDQATYDKLTKLAPTIANVGSGAVEAWDQQVDVLGKVLHKPDEAKKVVDDVNGKIEAVGTRYPGLKGKSFLTSFLSTPTQLMVLADPKDGSSTIFTRLGMVAPQNLVDQAAATGGRLALSPERVGDLTSDLLVATAAPGMEETFKQLPGYATLPAVQKNSVAFLDIASGSGLNTPSALSVPYLLDKLDPAFANAAK</sequence>
<comment type="similarity">
    <text evidence="2">Belongs to the bacterial solute-binding protein 8 family.</text>
</comment>
<protein>
    <submittedName>
        <fullName evidence="7">ABC transporter substrate-binding protein</fullName>
    </submittedName>
</protein>